<dbReference type="Proteomes" id="UP001164539">
    <property type="component" value="Chromosome 4"/>
</dbReference>
<evidence type="ECO:0000313" key="2">
    <source>
        <dbReference type="Proteomes" id="UP001164539"/>
    </source>
</evidence>
<sequence length="101" mass="10804">MEAARTSRLLAAVLLLVFGILSLAAGTSHASSRNTLLQLSDHHRQDGRTALQVVGHIGFTDVVRRIPPKFYPLFPPRPGLQHVQAGPVPPRMALPAPGAIS</sequence>
<evidence type="ECO:0000313" key="1">
    <source>
        <dbReference type="EMBL" id="KAJ4719723.1"/>
    </source>
</evidence>
<comment type="caution">
    <text evidence="1">The sequence shown here is derived from an EMBL/GenBank/DDBJ whole genome shotgun (WGS) entry which is preliminary data.</text>
</comment>
<keyword evidence="2" id="KW-1185">Reference proteome</keyword>
<name>A0ACC1Y913_MELAZ</name>
<organism evidence="1 2">
    <name type="scientific">Melia azedarach</name>
    <name type="common">Chinaberry tree</name>
    <dbReference type="NCBI Taxonomy" id="155640"/>
    <lineage>
        <taxon>Eukaryota</taxon>
        <taxon>Viridiplantae</taxon>
        <taxon>Streptophyta</taxon>
        <taxon>Embryophyta</taxon>
        <taxon>Tracheophyta</taxon>
        <taxon>Spermatophyta</taxon>
        <taxon>Magnoliopsida</taxon>
        <taxon>eudicotyledons</taxon>
        <taxon>Gunneridae</taxon>
        <taxon>Pentapetalae</taxon>
        <taxon>rosids</taxon>
        <taxon>malvids</taxon>
        <taxon>Sapindales</taxon>
        <taxon>Meliaceae</taxon>
        <taxon>Melia</taxon>
    </lineage>
</organism>
<proteinExistence type="predicted"/>
<accession>A0ACC1Y913</accession>
<dbReference type="EMBL" id="CM051397">
    <property type="protein sequence ID" value="KAJ4719723.1"/>
    <property type="molecule type" value="Genomic_DNA"/>
</dbReference>
<protein>
    <submittedName>
        <fullName evidence="1">Uncharacterized protein</fullName>
    </submittedName>
</protein>
<reference evidence="1 2" key="1">
    <citation type="journal article" date="2023" name="Science">
        <title>Complex scaffold remodeling in plant triterpene biosynthesis.</title>
        <authorList>
            <person name="De La Pena R."/>
            <person name="Hodgson H."/>
            <person name="Liu J.C."/>
            <person name="Stephenson M.J."/>
            <person name="Martin A.C."/>
            <person name="Owen C."/>
            <person name="Harkess A."/>
            <person name="Leebens-Mack J."/>
            <person name="Jimenez L.E."/>
            <person name="Osbourn A."/>
            <person name="Sattely E.S."/>
        </authorList>
    </citation>
    <scope>NUCLEOTIDE SEQUENCE [LARGE SCALE GENOMIC DNA]</scope>
    <source>
        <strain evidence="2">cv. JPN11</strain>
        <tissue evidence="1">Leaf</tissue>
    </source>
</reference>
<gene>
    <name evidence="1" type="ORF">OWV82_007658</name>
</gene>